<gene>
    <name evidence="2" type="ORF">QT969_15515</name>
</gene>
<feature type="compositionally biased region" description="Polar residues" evidence="1">
    <location>
        <begin position="8"/>
        <end position="18"/>
    </location>
</feature>
<name>A0ABT7RQZ2_9NOCA</name>
<dbReference type="InterPro" id="IPR024520">
    <property type="entry name" value="DUF3558"/>
</dbReference>
<dbReference type="RefSeq" id="WP_289379804.1">
    <property type="nucleotide sequence ID" value="NZ_JAUBOF010000054.1"/>
</dbReference>
<organism evidence="2 3">
    <name type="scientific">Rhodococcus indonesiensis</name>
    <dbReference type="NCBI Taxonomy" id="3055869"/>
    <lineage>
        <taxon>Bacteria</taxon>
        <taxon>Bacillati</taxon>
        <taxon>Actinomycetota</taxon>
        <taxon>Actinomycetes</taxon>
        <taxon>Mycobacteriales</taxon>
        <taxon>Nocardiaceae</taxon>
        <taxon>Rhodococcus</taxon>
    </lineage>
</organism>
<accession>A0ABT7RQZ2</accession>
<protein>
    <submittedName>
        <fullName evidence="2">DUF3558 domain-containing protein</fullName>
    </submittedName>
</protein>
<sequence>MLNGCASPASTAVATNDSLDPPTTTTTVPRLVDESDRPHVAFDPCLDIPDHVLKAAGYDPTSEDNADFAATHFTMLGCSYKGNVTMPGVAAYRLTVLSANFDWSTELRKVADNDDDITHIEIAGQRAILKTNPSLPESCGVSVEAFYGVLIFSSVVFGKGGTRVPEEQWCTGLVDTAERIVAVLDDFESRTR</sequence>
<proteinExistence type="predicted"/>
<reference evidence="2 3" key="1">
    <citation type="submission" date="2023-06" db="EMBL/GenBank/DDBJ databases">
        <title>Rhodococcus indonesiensis sp. nov a new member of the Rhodococcus ruber lineage isolated from a sediment of neutral hot spring.</title>
        <authorList>
            <person name="Kusuma A.B."/>
            <person name="Fenylestari G."/>
            <person name="Ammar F."/>
            <person name="Nouioui I."/>
            <person name="Goodfellow M."/>
        </authorList>
    </citation>
    <scope>NUCLEOTIDE SEQUENCE [LARGE SCALE GENOMIC DNA]</scope>
    <source>
        <strain evidence="2 3">CSLK01-03</strain>
    </source>
</reference>
<comment type="caution">
    <text evidence="2">The sequence shown here is derived from an EMBL/GenBank/DDBJ whole genome shotgun (WGS) entry which is preliminary data.</text>
</comment>
<dbReference type="EMBL" id="JAUBOF010000054">
    <property type="protein sequence ID" value="MDM7489689.1"/>
    <property type="molecule type" value="Genomic_DNA"/>
</dbReference>
<keyword evidence="3" id="KW-1185">Reference proteome</keyword>
<evidence type="ECO:0000313" key="3">
    <source>
        <dbReference type="Proteomes" id="UP001233164"/>
    </source>
</evidence>
<feature type="region of interest" description="Disordered" evidence="1">
    <location>
        <begin position="1"/>
        <end position="30"/>
    </location>
</feature>
<dbReference type="Pfam" id="PF12079">
    <property type="entry name" value="DUF3558"/>
    <property type="match status" value="1"/>
</dbReference>
<evidence type="ECO:0000256" key="1">
    <source>
        <dbReference type="SAM" id="MobiDB-lite"/>
    </source>
</evidence>
<dbReference type="Proteomes" id="UP001233164">
    <property type="component" value="Unassembled WGS sequence"/>
</dbReference>
<evidence type="ECO:0000313" key="2">
    <source>
        <dbReference type="EMBL" id="MDM7489689.1"/>
    </source>
</evidence>